<keyword evidence="1" id="KW-0472">Membrane</keyword>
<dbReference type="AlphaFoldDB" id="A0A7W9ST65"/>
<keyword evidence="1" id="KW-1133">Transmembrane helix</keyword>
<feature type="transmembrane region" description="Helical" evidence="1">
    <location>
        <begin position="81"/>
        <end position="105"/>
    </location>
</feature>
<dbReference type="EMBL" id="JACHGW010000003">
    <property type="protein sequence ID" value="MBB6051833.1"/>
    <property type="molecule type" value="Genomic_DNA"/>
</dbReference>
<feature type="transmembrane region" description="Helical" evidence="1">
    <location>
        <begin position="55"/>
        <end position="74"/>
    </location>
</feature>
<comment type="caution">
    <text evidence="2">The sequence shown here is derived from an EMBL/GenBank/DDBJ whole genome shotgun (WGS) entry which is preliminary data.</text>
</comment>
<organism evidence="2 3">
    <name type="scientific">Armatimonas rosea</name>
    <dbReference type="NCBI Taxonomy" id="685828"/>
    <lineage>
        <taxon>Bacteria</taxon>
        <taxon>Bacillati</taxon>
        <taxon>Armatimonadota</taxon>
        <taxon>Armatimonadia</taxon>
        <taxon>Armatimonadales</taxon>
        <taxon>Armatimonadaceae</taxon>
        <taxon>Armatimonas</taxon>
    </lineage>
</organism>
<evidence type="ECO:0000313" key="3">
    <source>
        <dbReference type="Proteomes" id="UP000520814"/>
    </source>
</evidence>
<dbReference type="Proteomes" id="UP000520814">
    <property type="component" value="Unassembled WGS sequence"/>
</dbReference>
<proteinExistence type="predicted"/>
<feature type="transmembrane region" description="Helical" evidence="1">
    <location>
        <begin position="111"/>
        <end position="135"/>
    </location>
</feature>
<keyword evidence="3" id="KW-1185">Reference proteome</keyword>
<name>A0A7W9ST65_ARMRO</name>
<protein>
    <submittedName>
        <fullName evidence="2">Uncharacterized protein</fullName>
    </submittedName>
</protein>
<accession>A0A7W9ST65</accession>
<feature type="transmembrane region" description="Helical" evidence="1">
    <location>
        <begin position="21"/>
        <end position="40"/>
    </location>
</feature>
<gene>
    <name evidence="2" type="ORF">HNQ39_003643</name>
</gene>
<keyword evidence="1" id="KW-0812">Transmembrane</keyword>
<evidence type="ECO:0000256" key="1">
    <source>
        <dbReference type="SAM" id="Phobius"/>
    </source>
</evidence>
<dbReference type="RefSeq" id="WP_184199653.1">
    <property type="nucleotide sequence ID" value="NZ_JACHGW010000003.1"/>
</dbReference>
<reference evidence="2 3" key="1">
    <citation type="submission" date="2020-08" db="EMBL/GenBank/DDBJ databases">
        <title>Genomic Encyclopedia of Type Strains, Phase IV (KMG-IV): sequencing the most valuable type-strain genomes for metagenomic binning, comparative biology and taxonomic classification.</title>
        <authorList>
            <person name="Goeker M."/>
        </authorList>
    </citation>
    <scope>NUCLEOTIDE SEQUENCE [LARGE SCALE GENOMIC DNA]</scope>
    <source>
        <strain evidence="2 3">DSM 23562</strain>
    </source>
</reference>
<sequence>MMQSQKQHQTHAAVSKHRTGGEWVLLVGSLLATLTGWRSLLRPFRFPLVNWYDGGLAWCLLELALLGTTVALLVHARRIAAFFQALCATAWWFGIVIAVFGFLNFNGRLDAFAVFVCSLLFLIGLVHALIARWLWRLAGMERA</sequence>
<evidence type="ECO:0000313" key="2">
    <source>
        <dbReference type="EMBL" id="MBB6051833.1"/>
    </source>
</evidence>